<dbReference type="PANTHER" id="PTHR12820">
    <property type="entry name" value="VACUOLAR SORTING PROTEIN 53"/>
    <property type="match status" value="1"/>
</dbReference>
<comment type="similarity">
    <text evidence="3">Belongs to the VPS53 family.</text>
</comment>
<dbReference type="EMBL" id="IACT01005834">
    <property type="protein sequence ID" value="LAC24977.1"/>
    <property type="molecule type" value="mRNA"/>
</dbReference>
<keyword evidence="6" id="KW-0333">Golgi apparatus</keyword>
<dbReference type="InterPro" id="IPR031745">
    <property type="entry name" value="Vps53_C"/>
</dbReference>
<dbReference type="GO" id="GO:0010008">
    <property type="term" value="C:endosome membrane"/>
    <property type="evidence" value="ECO:0007669"/>
    <property type="project" value="UniProtKB-SubCell"/>
</dbReference>
<keyword evidence="8" id="KW-0175">Coiled coil</keyword>
<evidence type="ECO:0000256" key="8">
    <source>
        <dbReference type="SAM" id="Coils"/>
    </source>
</evidence>
<proteinExistence type="evidence at transcript level"/>
<evidence type="ECO:0000256" key="9">
    <source>
        <dbReference type="SAM" id="MobiDB-lite"/>
    </source>
</evidence>
<evidence type="ECO:0000256" key="6">
    <source>
        <dbReference type="ARBA" id="ARBA00023034"/>
    </source>
</evidence>
<evidence type="ECO:0000256" key="3">
    <source>
        <dbReference type="ARBA" id="ARBA00008628"/>
    </source>
</evidence>
<feature type="compositionally biased region" description="Basic and acidic residues" evidence="9">
    <location>
        <begin position="439"/>
        <end position="451"/>
    </location>
</feature>
<protein>
    <recommendedName>
        <fullName evidence="4">Vacuolar protein sorting-associated protein 53 homolog</fullName>
    </recommendedName>
</protein>
<keyword evidence="7" id="KW-0472">Membrane</keyword>
<accession>A0A6A7G204</accession>
<evidence type="ECO:0000259" key="11">
    <source>
        <dbReference type="Pfam" id="PF16854"/>
    </source>
</evidence>
<dbReference type="GO" id="GO:0000938">
    <property type="term" value="C:GARP complex"/>
    <property type="evidence" value="ECO:0007669"/>
    <property type="project" value="InterPro"/>
</dbReference>
<dbReference type="AlphaFoldDB" id="A0A6A7G204"/>
<feature type="coiled-coil region" evidence="8">
    <location>
        <begin position="70"/>
        <end position="122"/>
    </location>
</feature>
<evidence type="ECO:0000256" key="7">
    <source>
        <dbReference type="ARBA" id="ARBA00023136"/>
    </source>
</evidence>
<evidence type="ECO:0000256" key="4">
    <source>
        <dbReference type="ARBA" id="ARBA00014103"/>
    </source>
</evidence>
<dbReference type="Pfam" id="PF16854">
    <property type="entry name" value="VPS53_C"/>
    <property type="match status" value="1"/>
</dbReference>
<feature type="compositionally biased region" description="Basic and acidic residues" evidence="9">
    <location>
        <begin position="417"/>
        <end position="429"/>
    </location>
</feature>
<evidence type="ECO:0000256" key="1">
    <source>
        <dbReference type="ARBA" id="ARBA00004150"/>
    </source>
</evidence>
<reference evidence="12" key="1">
    <citation type="submission" date="2017-11" db="EMBL/GenBank/DDBJ databases">
        <title>The sensing device of the deep-sea amphipod.</title>
        <authorList>
            <person name="Kobayashi H."/>
            <person name="Nagahama T."/>
            <person name="Arai W."/>
            <person name="Sasagawa Y."/>
            <person name="Umeda M."/>
            <person name="Hayashi T."/>
            <person name="Nikaido I."/>
            <person name="Watanabe H."/>
            <person name="Oguri K."/>
            <person name="Kitazato H."/>
            <person name="Fujioka K."/>
            <person name="Kido Y."/>
            <person name="Takami H."/>
        </authorList>
    </citation>
    <scope>NUCLEOTIDE SEQUENCE</scope>
    <source>
        <tissue evidence="12">Whole body</tissue>
    </source>
</reference>
<keyword evidence="5" id="KW-0967">Endosome</keyword>
<dbReference type="GO" id="GO:0042147">
    <property type="term" value="P:retrograde transport, endosome to Golgi"/>
    <property type="evidence" value="ECO:0007669"/>
    <property type="project" value="InterPro"/>
</dbReference>
<dbReference type="InterPro" id="IPR039766">
    <property type="entry name" value="Vps53"/>
</dbReference>
<sequence length="841" mass="95970">MAEQKTTIPPPRTETVLQLSPCVNAVLQEVLPSDDPLDAPDFDAVDFINKLFPDEASLGPPDGGDLTQFLRKSRGKINQLEDDISRAVRDASSERTKTENSIVDAREAIQELFAKVKSIKEKANESEIMVKEICRDIKKLDYAKKNLTATITALKRLHMLGSAVDQLQHVTASNDSGRSSLKMSPASQYEQAALNLQAVDILFTHFDDYKHVPKVSELRDQVIKTRRQLEDNVFEAFANFHRTGPDVMDGVETVEALKYACRVVDVLGSNVKNRLCKWMCSIQLEPYRQMFSPGNDAASLALTERRFAWLKRQLKQYHERYGGIFPRQWNVPGKIAADFCKMTHEHLSRTLMGSIDAATLLPVLQLTVQFEDELAKYYSVPTVENASDYLPEAPQLEEDMTESERIKRKYALKRMRKEAAERDRRDRPHSLSLPAETKAQLEEEEKQRKEQEKINFNGMISDCFAPHTGKLIILERNNIREVIEQIEKSENWLPDSALVSSENRFAGSDEILVYVKKSLQRCSQLRVKQILFDVYKEYKRGFTEYCHLLNRKLLPEQQPFSKKSENGFTESQLLSCCFIVNTSEYMGETLPSLEASIQKLIADDFQESIDFSEEIGQFQNLINRAIQVTVSAIVAALAKPLTAMSKLPWATFESTGDRSDYVTELNNIFIHDVSIVSALLSKDYHTFFCSELARAFVPVFIESVYRCRRINELATQQLLLDAHTIKTILQAVPSMGLPDPNRRIPTSYTKFVTKEVSRVQNLLKVLTSNEPVQTFHLFFPQGHPDDLRSVLELKGWRKSEQQIALQDYAKLVDPQKLNNPMATAQSRTQDSNIMRKIFKFA</sequence>
<dbReference type="PANTHER" id="PTHR12820:SF0">
    <property type="entry name" value="VACUOLAR PROTEIN SORTING-ASSOCIATED PROTEIN 53 HOMOLOG"/>
    <property type="match status" value="1"/>
</dbReference>
<feature type="region of interest" description="Disordered" evidence="9">
    <location>
        <begin position="417"/>
        <end position="451"/>
    </location>
</feature>
<feature type="domain" description="Vps53 N-terminal" evidence="10">
    <location>
        <begin position="40"/>
        <end position="487"/>
    </location>
</feature>
<comment type="subcellular location">
    <subcellularLocation>
        <location evidence="2">Endosome membrane</location>
        <topology evidence="2">Peripheral membrane protein</topology>
    </subcellularLocation>
    <subcellularLocation>
        <location evidence="1">Golgi apparatus</location>
        <location evidence="1">trans-Golgi network membrane</location>
        <topology evidence="1">Peripheral membrane protein</topology>
    </subcellularLocation>
</comment>
<evidence type="ECO:0000256" key="2">
    <source>
        <dbReference type="ARBA" id="ARBA00004481"/>
    </source>
</evidence>
<dbReference type="Pfam" id="PF04100">
    <property type="entry name" value="Vps53_N"/>
    <property type="match status" value="1"/>
</dbReference>
<dbReference type="GO" id="GO:0005829">
    <property type="term" value="C:cytosol"/>
    <property type="evidence" value="ECO:0007669"/>
    <property type="project" value="GOC"/>
</dbReference>
<feature type="domain" description="Vps53 C-terminal" evidence="11">
    <location>
        <begin position="717"/>
        <end position="775"/>
    </location>
</feature>
<evidence type="ECO:0000259" key="10">
    <source>
        <dbReference type="Pfam" id="PF04100"/>
    </source>
</evidence>
<name>A0A6A7G204_9CRUS</name>
<organism evidence="12">
    <name type="scientific">Hirondellea gigas</name>
    <dbReference type="NCBI Taxonomy" id="1518452"/>
    <lineage>
        <taxon>Eukaryota</taxon>
        <taxon>Metazoa</taxon>
        <taxon>Ecdysozoa</taxon>
        <taxon>Arthropoda</taxon>
        <taxon>Crustacea</taxon>
        <taxon>Multicrustacea</taxon>
        <taxon>Malacostraca</taxon>
        <taxon>Eumalacostraca</taxon>
        <taxon>Peracarida</taxon>
        <taxon>Amphipoda</taxon>
        <taxon>Amphilochidea</taxon>
        <taxon>Lysianassida</taxon>
        <taxon>Lysianassidira</taxon>
        <taxon>Lysianassoidea</taxon>
        <taxon>Lysianassidae</taxon>
        <taxon>Hirondellea</taxon>
    </lineage>
</organism>
<evidence type="ECO:0000313" key="12">
    <source>
        <dbReference type="EMBL" id="LAC24977.1"/>
    </source>
</evidence>
<dbReference type="InterPro" id="IPR007234">
    <property type="entry name" value="Vps53_N"/>
</dbReference>
<evidence type="ECO:0000256" key="5">
    <source>
        <dbReference type="ARBA" id="ARBA00022753"/>
    </source>
</evidence>